<dbReference type="GO" id="GO:0051537">
    <property type="term" value="F:2 iron, 2 sulfur cluster binding"/>
    <property type="evidence" value="ECO:0007669"/>
    <property type="project" value="UniProtKB-KW"/>
</dbReference>
<keyword evidence="3" id="KW-0408">Iron</keyword>
<evidence type="ECO:0000256" key="1">
    <source>
        <dbReference type="ARBA" id="ARBA00022714"/>
    </source>
</evidence>
<dbReference type="InterPro" id="IPR036922">
    <property type="entry name" value="Rieske_2Fe-2S_sf"/>
</dbReference>
<evidence type="ECO:0000256" key="2">
    <source>
        <dbReference type="ARBA" id="ARBA00022723"/>
    </source>
</evidence>
<dbReference type="PROSITE" id="PS51296">
    <property type="entry name" value="RIESKE"/>
    <property type="match status" value="1"/>
</dbReference>
<evidence type="ECO:0000256" key="4">
    <source>
        <dbReference type="ARBA" id="ARBA00023014"/>
    </source>
</evidence>
<evidence type="ECO:0000259" key="6">
    <source>
        <dbReference type="PROSITE" id="PS51296"/>
    </source>
</evidence>
<dbReference type="EMBL" id="JAEPRB010000021">
    <property type="protein sequence ID" value="KAG2226007.1"/>
    <property type="molecule type" value="Genomic_DNA"/>
</dbReference>
<gene>
    <name evidence="7" type="ORF">INT45_002473</name>
</gene>
<dbReference type="InterPro" id="IPR017941">
    <property type="entry name" value="Rieske_2Fe-2S"/>
</dbReference>
<dbReference type="GO" id="GO:0046872">
    <property type="term" value="F:metal ion binding"/>
    <property type="evidence" value="ECO:0007669"/>
    <property type="project" value="UniProtKB-KW"/>
</dbReference>
<dbReference type="SUPFAM" id="SSF50022">
    <property type="entry name" value="ISP domain"/>
    <property type="match status" value="1"/>
</dbReference>
<keyword evidence="8" id="KW-1185">Reference proteome</keyword>
<reference evidence="7 8" key="1">
    <citation type="submission" date="2020-12" db="EMBL/GenBank/DDBJ databases">
        <title>Metabolic potential, ecology and presence of endohyphal bacteria is reflected in genomic diversity of Mucoromycotina.</title>
        <authorList>
            <person name="Muszewska A."/>
            <person name="Okrasinska A."/>
            <person name="Steczkiewicz K."/>
            <person name="Drgas O."/>
            <person name="Orlowska M."/>
            <person name="Perlinska-Lenart U."/>
            <person name="Aleksandrzak-Piekarczyk T."/>
            <person name="Szatraj K."/>
            <person name="Zielenkiewicz U."/>
            <person name="Pilsyk S."/>
            <person name="Malc E."/>
            <person name="Mieczkowski P."/>
            <person name="Kruszewska J.S."/>
            <person name="Biernat P."/>
            <person name="Pawlowska J."/>
        </authorList>
    </citation>
    <scope>NUCLEOTIDE SEQUENCE [LARGE SCALE GENOMIC DNA]</scope>
    <source>
        <strain evidence="7 8">CBS 142.35</strain>
    </source>
</reference>
<dbReference type="Gene3D" id="2.102.10.10">
    <property type="entry name" value="Rieske [2Fe-2S] iron-sulphur domain"/>
    <property type="match status" value="1"/>
</dbReference>
<dbReference type="AlphaFoldDB" id="A0A8H7SB01"/>
<feature type="region of interest" description="Disordered" evidence="5">
    <location>
        <begin position="27"/>
        <end position="98"/>
    </location>
</feature>
<dbReference type="Pfam" id="PF00355">
    <property type="entry name" value="Rieske"/>
    <property type="match status" value="1"/>
</dbReference>
<keyword evidence="4" id="KW-0411">Iron-sulfur</keyword>
<keyword evidence="2" id="KW-0479">Metal-binding</keyword>
<dbReference type="Proteomes" id="UP000646827">
    <property type="component" value="Unassembled WGS sequence"/>
</dbReference>
<accession>A0A8H7SB01</accession>
<feature type="compositionally biased region" description="Basic and acidic residues" evidence="5">
    <location>
        <begin position="72"/>
        <end position="94"/>
    </location>
</feature>
<feature type="compositionally biased region" description="Low complexity" evidence="5">
    <location>
        <begin position="51"/>
        <end position="65"/>
    </location>
</feature>
<evidence type="ECO:0000256" key="5">
    <source>
        <dbReference type="SAM" id="MobiDB-lite"/>
    </source>
</evidence>
<sequence length="216" mass="23960">MFVPTIKIKRVNETQEAITHSIAQLQINNDSKSKTPSAAHSSHMISEKSNKTPSSPSTTATKITTVQNEPSVTKKEIQPKEEPVSKETPQEDTKLTNTTTEPSITTVSVDEYKNKEPTIEVDPSDKESIIVTLTNGKKFTADRYCPHAGADLTYLGEVAEDEYPPEIGPILMCTLHYWEFLLEKEGRSANGWATLNACPVPEDQCPVGENNKKLDW</sequence>
<dbReference type="OrthoDB" id="426882at2759"/>
<feature type="domain" description="Rieske" evidence="6">
    <location>
        <begin position="104"/>
        <end position="216"/>
    </location>
</feature>
<evidence type="ECO:0000313" key="8">
    <source>
        <dbReference type="Proteomes" id="UP000646827"/>
    </source>
</evidence>
<feature type="compositionally biased region" description="Polar residues" evidence="5">
    <location>
        <begin position="27"/>
        <end position="44"/>
    </location>
</feature>
<comment type="caution">
    <text evidence="7">The sequence shown here is derived from an EMBL/GenBank/DDBJ whole genome shotgun (WGS) entry which is preliminary data.</text>
</comment>
<evidence type="ECO:0000256" key="3">
    <source>
        <dbReference type="ARBA" id="ARBA00023004"/>
    </source>
</evidence>
<protein>
    <recommendedName>
        <fullName evidence="6">Rieske domain-containing protein</fullName>
    </recommendedName>
</protein>
<proteinExistence type="predicted"/>
<evidence type="ECO:0000313" key="7">
    <source>
        <dbReference type="EMBL" id="KAG2226007.1"/>
    </source>
</evidence>
<keyword evidence="1" id="KW-0001">2Fe-2S</keyword>
<organism evidence="7 8">
    <name type="scientific">Circinella minor</name>
    <dbReference type="NCBI Taxonomy" id="1195481"/>
    <lineage>
        <taxon>Eukaryota</taxon>
        <taxon>Fungi</taxon>
        <taxon>Fungi incertae sedis</taxon>
        <taxon>Mucoromycota</taxon>
        <taxon>Mucoromycotina</taxon>
        <taxon>Mucoromycetes</taxon>
        <taxon>Mucorales</taxon>
        <taxon>Lichtheimiaceae</taxon>
        <taxon>Circinella</taxon>
    </lineage>
</organism>
<name>A0A8H7SB01_9FUNG</name>